<dbReference type="EMBL" id="GGMR01014565">
    <property type="protein sequence ID" value="MBY27184.1"/>
    <property type="molecule type" value="Transcribed_RNA"/>
</dbReference>
<keyword evidence="1" id="KW-1133">Transmembrane helix</keyword>
<sequence>MRNKEFCCIINIVDENIIQPIKKRHLAYHSNIKMKIVLFIFIITGLLYCVMCRKSYKWTKPTSAKPTLEPNLEEIKEDIMQIKNQLESFENLIFSNNLTSHNVNLNAASVLKSGYSYVVSALEKFFDKGLPPPNSIQIRNSIIENKNNRSRK</sequence>
<evidence type="ECO:0000256" key="1">
    <source>
        <dbReference type="SAM" id="Phobius"/>
    </source>
</evidence>
<keyword evidence="1" id="KW-0812">Transmembrane</keyword>
<proteinExistence type="predicted"/>
<keyword evidence="1" id="KW-0472">Membrane</keyword>
<organism evidence="2">
    <name type="scientific">Schizaphis graminum</name>
    <name type="common">Green bug aphid</name>
    <dbReference type="NCBI Taxonomy" id="13262"/>
    <lineage>
        <taxon>Eukaryota</taxon>
        <taxon>Metazoa</taxon>
        <taxon>Ecdysozoa</taxon>
        <taxon>Arthropoda</taxon>
        <taxon>Hexapoda</taxon>
        <taxon>Insecta</taxon>
        <taxon>Pterygota</taxon>
        <taxon>Neoptera</taxon>
        <taxon>Paraneoptera</taxon>
        <taxon>Hemiptera</taxon>
        <taxon>Sternorrhyncha</taxon>
        <taxon>Aphidomorpha</taxon>
        <taxon>Aphidoidea</taxon>
        <taxon>Aphididae</taxon>
        <taxon>Aphidini</taxon>
        <taxon>Schizaphis</taxon>
    </lineage>
</organism>
<feature type="transmembrane region" description="Helical" evidence="1">
    <location>
        <begin position="32"/>
        <end position="51"/>
    </location>
</feature>
<name>A0A2S2PCR3_SCHGA</name>
<protein>
    <submittedName>
        <fullName evidence="2">Uncharacterized protein</fullName>
    </submittedName>
</protein>
<reference evidence="2" key="1">
    <citation type="submission" date="2018-04" db="EMBL/GenBank/DDBJ databases">
        <title>Transcriptome of Schizaphis graminum biotype I.</title>
        <authorList>
            <person name="Scully E.D."/>
            <person name="Geib S.M."/>
            <person name="Palmer N.A."/>
            <person name="Koch K."/>
            <person name="Bradshaw J."/>
            <person name="Heng-Moss T."/>
            <person name="Sarath G."/>
        </authorList>
    </citation>
    <scope>NUCLEOTIDE SEQUENCE</scope>
</reference>
<dbReference type="AlphaFoldDB" id="A0A2S2PCR3"/>
<evidence type="ECO:0000313" key="2">
    <source>
        <dbReference type="EMBL" id="MBY27184.1"/>
    </source>
</evidence>
<accession>A0A2S2PCR3</accession>
<gene>
    <name evidence="2" type="ORF">g.22817</name>
</gene>